<sequence length="376" mass="40869">MDSNDSGRTARSPSLSRRQSLKKIAVLGAATSTPLLAGCTGNGGNGSGNGGNGGNGGSDGTESGSQDGSSGGSNEELDITLASTYEEGHINVQAAKMFRDRIEDESDGAITVEVASGGSYGSEAEITDLASQNVVGMHSGAGVPFSMYAPEYYIIDMPFVMEDADHLFEVVESEKFAPAYDLLIEEGNQRQLGGRFYRGQRYFTANESVSHPDDVQGMQFRSPPLEPWVQIWSEIGVEPTSVALDELFSALQQGVVDAAEGDIEQIHSFNYPEVQDYLSATRHAPFSGAMYMNESLYQSLSESHQTLVNEVAAEVAEEANEMGMQREQELIDDLVDQGMTLVEDVDRQAFRDRARPAVNALFEDRWAGTWEEWRNV</sequence>
<dbReference type="CDD" id="cd13603">
    <property type="entry name" value="PBP2_TRAP_Siap_TeaA_like"/>
    <property type="match status" value="1"/>
</dbReference>
<dbReference type="EMBL" id="FNWU01000003">
    <property type="protein sequence ID" value="SEH50173.1"/>
    <property type="molecule type" value="Genomic_DNA"/>
</dbReference>
<dbReference type="OrthoDB" id="342744at2157"/>
<dbReference type="InterPro" id="IPR018389">
    <property type="entry name" value="DctP_fam"/>
</dbReference>
<protein>
    <submittedName>
        <fullName evidence="3">TRAP-type C4-dicarboxylate transport system, substrate-binding protein</fullName>
    </submittedName>
</protein>
<dbReference type="AlphaFoldDB" id="A0A1H6IUP0"/>
<dbReference type="RefSeq" id="WP_218143042.1">
    <property type="nucleotide sequence ID" value="NZ_FNWU01000003.1"/>
</dbReference>
<dbReference type="NCBIfam" id="NF037995">
    <property type="entry name" value="TRAP_S1"/>
    <property type="match status" value="1"/>
</dbReference>
<dbReference type="STRING" id="1267564.SAMN05192561_103184"/>
<evidence type="ECO:0000256" key="1">
    <source>
        <dbReference type="ARBA" id="ARBA00022729"/>
    </source>
</evidence>
<dbReference type="Proteomes" id="UP000199215">
    <property type="component" value="Unassembled WGS sequence"/>
</dbReference>
<evidence type="ECO:0000313" key="3">
    <source>
        <dbReference type="EMBL" id="SEH50173.1"/>
    </source>
</evidence>
<name>A0A1H6IUP0_9EURY</name>
<dbReference type="Pfam" id="PF03480">
    <property type="entry name" value="DctP"/>
    <property type="match status" value="1"/>
</dbReference>
<gene>
    <name evidence="3" type="ORF">SAMN05192561_103184</name>
</gene>
<keyword evidence="1" id="KW-0732">Signal</keyword>
<feature type="compositionally biased region" description="Gly residues" evidence="2">
    <location>
        <begin position="40"/>
        <end position="59"/>
    </location>
</feature>
<keyword evidence="4" id="KW-1185">Reference proteome</keyword>
<feature type="region of interest" description="Disordered" evidence="2">
    <location>
        <begin position="34"/>
        <end position="75"/>
    </location>
</feature>
<dbReference type="Gene3D" id="3.40.190.170">
    <property type="entry name" value="Bacterial extracellular solute-binding protein, family 7"/>
    <property type="match status" value="1"/>
</dbReference>
<dbReference type="InterPro" id="IPR038404">
    <property type="entry name" value="TRAP_DctP_sf"/>
</dbReference>
<accession>A0A1H6IUP0</accession>
<evidence type="ECO:0000313" key="4">
    <source>
        <dbReference type="Proteomes" id="UP000199215"/>
    </source>
</evidence>
<dbReference type="GO" id="GO:0055085">
    <property type="term" value="P:transmembrane transport"/>
    <property type="evidence" value="ECO:0007669"/>
    <property type="project" value="InterPro"/>
</dbReference>
<organism evidence="3 4">
    <name type="scientific">Halopenitus malekzadehii</name>
    <dbReference type="NCBI Taxonomy" id="1267564"/>
    <lineage>
        <taxon>Archaea</taxon>
        <taxon>Methanobacteriati</taxon>
        <taxon>Methanobacteriota</taxon>
        <taxon>Stenosarchaea group</taxon>
        <taxon>Halobacteria</taxon>
        <taxon>Halobacteriales</taxon>
        <taxon>Haloferacaceae</taxon>
        <taxon>Halopenitus</taxon>
    </lineage>
</organism>
<proteinExistence type="predicted"/>
<dbReference type="PANTHER" id="PTHR33376">
    <property type="match status" value="1"/>
</dbReference>
<dbReference type="PANTHER" id="PTHR33376:SF4">
    <property type="entry name" value="SIALIC ACID-BINDING PERIPLASMIC PROTEIN SIAP"/>
    <property type="match status" value="1"/>
</dbReference>
<evidence type="ECO:0000256" key="2">
    <source>
        <dbReference type="SAM" id="MobiDB-lite"/>
    </source>
</evidence>
<reference evidence="3 4" key="1">
    <citation type="submission" date="2016-10" db="EMBL/GenBank/DDBJ databases">
        <authorList>
            <person name="de Groot N.N."/>
        </authorList>
    </citation>
    <scope>NUCLEOTIDE SEQUENCE [LARGE SCALE GENOMIC DNA]</scope>
    <source>
        <strain evidence="3 4">IBRC-M10418</strain>
    </source>
</reference>